<dbReference type="STRING" id="553973.CLOHYLEM_07096"/>
<dbReference type="EMBL" id="ABYI02000034">
    <property type="protein sequence ID" value="EEG73073.1"/>
    <property type="molecule type" value="Genomic_DNA"/>
</dbReference>
<evidence type="ECO:0000256" key="3">
    <source>
        <dbReference type="ARBA" id="ARBA00022729"/>
    </source>
</evidence>
<feature type="chain" id="PRO_5030166743" evidence="4">
    <location>
        <begin position="28"/>
        <end position="334"/>
    </location>
</feature>
<dbReference type="Pfam" id="PF13407">
    <property type="entry name" value="Peripla_BP_4"/>
    <property type="match status" value="1"/>
</dbReference>
<dbReference type="InterPro" id="IPR028082">
    <property type="entry name" value="Peripla_BP_I"/>
</dbReference>
<dbReference type="AlphaFoldDB" id="C0C4T0"/>
<organism evidence="6 7">
    <name type="scientific">[Clostridium] hylemonae DSM 15053</name>
    <dbReference type="NCBI Taxonomy" id="553973"/>
    <lineage>
        <taxon>Bacteria</taxon>
        <taxon>Bacillati</taxon>
        <taxon>Bacillota</taxon>
        <taxon>Clostridia</taxon>
        <taxon>Lachnospirales</taxon>
        <taxon>Lachnospiraceae</taxon>
    </lineage>
</organism>
<dbReference type="Proteomes" id="UP000004893">
    <property type="component" value="Unassembled WGS sequence"/>
</dbReference>
<reference evidence="6" key="2">
    <citation type="submission" date="2013-06" db="EMBL/GenBank/DDBJ databases">
        <title>Draft genome sequence of Clostridium hylemonae (DSM 15053).</title>
        <authorList>
            <person name="Sudarsanam P."/>
            <person name="Ley R."/>
            <person name="Guruge J."/>
            <person name="Turnbaugh P.J."/>
            <person name="Mahowald M."/>
            <person name="Liep D."/>
            <person name="Gordon J."/>
        </authorList>
    </citation>
    <scope>NUCLEOTIDE SEQUENCE</scope>
    <source>
        <strain evidence="6">DSM 15053</strain>
    </source>
</reference>
<dbReference type="Gene3D" id="3.40.50.2300">
    <property type="match status" value="2"/>
</dbReference>
<dbReference type="PANTHER" id="PTHR46847:SF1">
    <property type="entry name" value="D-ALLOSE-BINDING PERIPLASMIC PROTEIN-RELATED"/>
    <property type="match status" value="1"/>
</dbReference>
<evidence type="ECO:0000313" key="6">
    <source>
        <dbReference type="EMBL" id="EEG73073.1"/>
    </source>
</evidence>
<protein>
    <submittedName>
        <fullName evidence="6">Sugar-binding domain protein</fullName>
    </submittedName>
</protein>
<comment type="similarity">
    <text evidence="2">Belongs to the bacterial solute-binding protein 2 family.</text>
</comment>
<sequence>MKSKVFKRLSVVLVMVIALVSVSACTAKEPGSSDSKKEETTKKDKKSGKTKVGFIVQDLTINYFLSVVKGVEDFQDKYDMEVQVIDGHSDAPTQVDAVENLITQEVDCIVICPVDTVAPEAAVKEAQAAGIPVITWSEKIEGADAWIAVNNYDYGFENGKIAGQWILDNLDKQEDAKVMYVYVKENEQLIERGEGMMDGLASLAPDAETVAVQSGNTTESGMEAVETTLAKHPDLNVIVCSNDSVALGAYEAMVSAGKSDAKVCITGQDADEKNLEYISQDTILKGTVDIGAYNQGELLCQSVEKVLKEGKVADPIYVSFTPVTMDNVKDVMGR</sequence>
<feature type="signal peptide" evidence="4">
    <location>
        <begin position="1"/>
        <end position="27"/>
    </location>
</feature>
<dbReference type="HOGENOM" id="CLU_037628_3_7_9"/>
<comment type="subcellular location">
    <subcellularLocation>
        <location evidence="1">Cell envelope</location>
    </subcellularLocation>
</comment>
<evidence type="ECO:0000256" key="4">
    <source>
        <dbReference type="SAM" id="SignalP"/>
    </source>
</evidence>
<evidence type="ECO:0000313" key="7">
    <source>
        <dbReference type="Proteomes" id="UP000004893"/>
    </source>
</evidence>
<dbReference type="SUPFAM" id="SSF53822">
    <property type="entry name" value="Periplasmic binding protein-like I"/>
    <property type="match status" value="1"/>
</dbReference>
<reference evidence="6" key="1">
    <citation type="submission" date="2009-02" db="EMBL/GenBank/DDBJ databases">
        <authorList>
            <person name="Fulton L."/>
            <person name="Clifton S."/>
            <person name="Fulton B."/>
            <person name="Xu J."/>
            <person name="Minx P."/>
            <person name="Pepin K.H."/>
            <person name="Johnson M."/>
            <person name="Bhonagiri V."/>
            <person name="Nash W.E."/>
            <person name="Mardis E.R."/>
            <person name="Wilson R.K."/>
        </authorList>
    </citation>
    <scope>NUCLEOTIDE SEQUENCE [LARGE SCALE GENOMIC DNA]</scope>
    <source>
        <strain evidence="6">DSM 15053</strain>
    </source>
</reference>
<dbReference type="InterPro" id="IPR025997">
    <property type="entry name" value="SBP_2_dom"/>
</dbReference>
<comment type="caution">
    <text evidence="6">The sequence shown here is derived from an EMBL/GenBank/DDBJ whole genome shotgun (WGS) entry which is preliminary data.</text>
</comment>
<proteinExistence type="inferred from homology"/>
<dbReference type="OrthoDB" id="9769193at2"/>
<dbReference type="GO" id="GO:0030246">
    <property type="term" value="F:carbohydrate binding"/>
    <property type="evidence" value="ECO:0007669"/>
    <property type="project" value="UniProtKB-ARBA"/>
</dbReference>
<dbReference type="GO" id="GO:0030313">
    <property type="term" value="C:cell envelope"/>
    <property type="evidence" value="ECO:0007669"/>
    <property type="project" value="UniProtKB-SubCell"/>
</dbReference>
<feature type="domain" description="Periplasmic binding protein" evidence="5">
    <location>
        <begin position="52"/>
        <end position="310"/>
    </location>
</feature>
<dbReference type="PROSITE" id="PS51257">
    <property type="entry name" value="PROKAR_LIPOPROTEIN"/>
    <property type="match status" value="1"/>
</dbReference>
<dbReference type="eggNOG" id="COG1879">
    <property type="taxonomic scope" value="Bacteria"/>
</dbReference>
<dbReference type="RefSeq" id="WP_006444452.1">
    <property type="nucleotide sequence ID" value="NZ_CP036524.1"/>
</dbReference>
<dbReference type="CDD" id="cd01536">
    <property type="entry name" value="PBP1_ABC_sugar_binding-like"/>
    <property type="match status" value="1"/>
</dbReference>
<evidence type="ECO:0000256" key="2">
    <source>
        <dbReference type="ARBA" id="ARBA00007639"/>
    </source>
</evidence>
<accession>C0C4T0</accession>
<name>C0C4T0_9FIRM</name>
<gene>
    <name evidence="6" type="ORF">CLOHYLEM_07096</name>
</gene>
<keyword evidence="3 4" id="KW-0732">Signal</keyword>
<evidence type="ECO:0000259" key="5">
    <source>
        <dbReference type="Pfam" id="PF13407"/>
    </source>
</evidence>
<keyword evidence="7" id="KW-1185">Reference proteome</keyword>
<evidence type="ECO:0000256" key="1">
    <source>
        <dbReference type="ARBA" id="ARBA00004196"/>
    </source>
</evidence>
<dbReference type="PANTHER" id="PTHR46847">
    <property type="entry name" value="D-ALLOSE-BINDING PERIPLASMIC PROTEIN-RELATED"/>
    <property type="match status" value="1"/>
</dbReference>